<evidence type="ECO:0000313" key="2">
    <source>
        <dbReference type="EMBL" id="ORX87671.1"/>
    </source>
</evidence>
<dbReference type="EMBL" id="MCFG01000006">
    <property type="protein sequence ID" value="ORX87671.1"/>
    <property type="molecule type" value="Genomic_DNA"/>
</dbReference>
<organism evidence="2 3">
    <name type="scientific">Anaeromyces robustus</name>
    <dbReference type="NCBI Taxonomy" id="1754192"/>
    <lineage>
        <taxon>Eukaryota</taxon>
        <taxon>Fungi</taxon>
        <taxon>Fungi incertae sedis</taxon>
        <taxon>Chytridiomycota</taxon>
        <taxon>Chytridiomycota incertae sedis</taxon>
        <taxon>Neocallimastigomycetes</taxon>
        <taxon>Neocallimastigales</taxon>
        <taxon>Neocallimastigaceae</taxon>
        <taxon>Anaeromyces</taxon>
    </lineage>
</organism>
<protein>
    <submittedName>
        <fullName evidence="2">Uncharacterized protein</fullName>
    </submittedName>
</protein>
<keyword evidence="1" id="KW-1133">Transmembrane helix</keyword>
<feature type="transmembrane region" description="Helical" evidence="1">
    <location>
        <begin position="105"/>
        <end position="124"/>
    </location>
</feature>
<keyword evidence="1" id="KW-0472">Membrane</keyword>
<keyword evidence="3" id="KW-1185">Reference proteome</keyword>
<evidence type="ECO:0000313" key="3">
    <source>
        <dbReference type="Proteomes" id="UP000193944"/>
    </source>
</evidence>
<comment type="caution">
    <text evidence="2">The sequence shown here is derived from an EMBL/GenBank/DDBJ whole genome shotgun (WGS) entry which is preliminary data.</text>
</comment>
<proteinExistence type="predicted"/>
<accession>A0A1Y1XPL2</accession>
<reference evidence="2 3" key="1">
    <citation type="submission" date="2016-08" db="EMBL/GenBank/DDBJ databases">
        <title>A Parts List for Fungal Cellulosomes Revealed by Comparative Genomics.</title>
        <authorList>
            <consortium name="DOE Joint Genome Institute"/>
            <person name="Haitjema C.H."/>
            <person name="Gilmore S.P."/>
            <person name="Henske J.K."/>
            <person name="Solomon K.V."/>
            <person name="De Groot R."/>
            <person name="Kuo A."/>
            <person name="Mondo S.J."/>
            <person name="Salamov A.A."/>
            <person name="Labutti K."/>
            <person name="Zhao Z."/>
            <person name="Chiniquy J."/>
            <person name="Barry K."/>
            <person name="Brewer H.M."/>
            <person name="Purvine S.O."/>
            <person name="Wright A.T."/>
            <person name="Boxma B."/>
            <person name="Van Alen T."/>
            <person name="Hackstein J.H."/>
            <person name="Baker S.E."/>
            <person name="Grigoriev I.V."/>
            <person name="O'Malley M.A."/>
        </authorList>
    </citation>
    <scope>NUCLEOTIDE SEQUENCE [LARGE SCALE GENOMIC DNA]</scope>
    <source>
        <strain evidence="2 3">S4</strain>
    </source>
</reference>
<dbReference type="Proteomes" id="UP000193944">
    <property type="component" value="Unassembled WGS sequence"/>
</dbReference>
<dbReference type="OrthoDB" id="2140203at2759"/>
<gene>
    <name evidence="2" type="ORF">BCR32DRAFT_239968</name>
</gene>
<name>A0A1Y1XPL2_9FUNG</name>
<evidence type="ECO:0000256" key="1">
    <source>
        <dbReference type="SAM" id="Phobius"/>
    </source>
</evidence>
<keyword evidence="1" id="KW-0812">Transmembrane</keyword>
<dbReference type="AlphaFoldDB" id="A0A1Y1XPL2"/>
<feature type="transmembrane region" description="Helical" evidence="1">
    <location>
        <begin position="78"/>
        <end position="99"/>
    </location>
</feature>
<reference evidence="2 3" key="2">
    <citation type="submission" date="2016-08" db="EMBL/GenBank/DDBJ databases">
        <title>Pervasive Adenine N6-methylation of Active Genes in Fungi.</title>
        <authorList>
            <consortium name="DOE Joint Genome Institute"/>
            <person name="Mondo S.J."/>
            <person name="Dannebaum R.O."/>
            <person name="Kuo R.C."/>
            <person name="Labutti K."/>
            <person name="Haridas S."/>
            <person name="Kuo A."/>
            <person name="Salamov A."/>
            <person name="Ahrendt S.R."/>
            <person name="Lipzen A."/>
            <person name="Sullivan W."/>
            <person name="Andreopoulos W.B."/>
            <person name="Clum A."/>
            <person name="Lindquist E."/>
            <person name="Daum C."/>
            <person name="Ramamoorthy G.K."/>
            <person name="Gryganskyi A."/>
            <person name="Culley D."/>
            <person name="Magnuson J.K."/>
            <person name="James T.Y."/>
            <person name="O'Malley M.A."/>
            <person name="Stajich J.E."/>
            <person name="Spatafora J.W."/>
            <person name="Visel A."/>
            <person name="Grigoriev I.V."/>
        </authorList>
    </citation>
    <scope>NUCLEOTIDE SEQUENCE [LARGE SCALE GENOMIC DNA]</scope>
    <source>
        <strain evidence="2 3">S4</strain>
    </source>
</reference>
<sequence>MDNINELAISIQKIVNSPILIHSYNILSKFIDIASTVMDQVADIVDKFIENHGNSDIFLYKMHKETKNLFNVLPWPKIILIICLSLLLIKIIQATFSWLYKSVKFMMKTFIISVVISIIIVYLIETGTEKYAIK</sequence>